<protein>
    <submittedName>
        <fullName evidence="1">Uncharacterized protein</fullName>
    </submittedName>
</protein>
<dbReference type="KEGG" id="dpx:DAPPUDRAFT_319602"/>
<evidence type="ECO:0000313" key="2">
    <source>
        <dbReference type="Proteomes" id="UP000000305"/>
    </source>
</evidence>
<dbReference type="HOGENOM" id="CLU_2796555_0_0_1"/>
<evidence type="ECO:0000313" key="1">
    <source>
        <dbReference type="EMBL" id="EFX79322.1"/>
    </source>
</evidence>
<dbReference type="EMBL" id="GL732552">
    <property type="protein sequence ID" value="EFX79322.1"/>
    <property type="molecule type" value="Genomic_DNA"/>
</dbReference>
<name>E9GM89_DAPPU</name>
<dbReference type="AlphaFoldDB" id="E9GM89"/>
<accession>E9GM89</accession>
<gene>
    <name evidence="1" type="ORF">DAPPUDRAFT_319602</name>
</gene>
<organism evidence="1 2">
    <name type="scientific">Daphnia pulex</name>
    <name type="common">Water flea</name>
    <dbReference type="NCBI Taxonomy" id="6669"/>
    <lineage>
        <taxon>Eukaryota</taxon>
        <taxon>Metazoa</taxon>
        <taxon>Ecdysozoa</taxon>
        <taxon>Arthropoda</taxon>
        <taxon>Crustacea</taxon>
        <taxon>Branchiopoda</taxon>
        <taxon>Diplostraca</taxon>
        <taxon>Cladocera</taxon>
        <taxon>Anomopoda</taxon>
        <taxon>Daphniidae</taxon>
        <taxon>Daphnia</taxon>
    </lineage>
</organism>
<proteinExistence type="predicted"/>
<reference evidence="1 2" key="1">
    <citation type="journal article" date="2011" name="Science">
        <title>The ecoresponsive genome of Daphnia pulex.</title>
        <authorList>
            <person name="Colbourne J.K."/>
            <person name="Pfrender M.E."/>
            <person name="Gilbert D."/>
            <person name="Thomas W.K."/>
            <person name="Tucker A."/>
            <person name="Oakley T.H."/>
            <person name="Tokishita S."/>
            <person name="Aerts A."/>
            <person name="Arnold G.J."/>
            <person name="Basu M.K."/>
            <person name="Bauer D.J."/>
            <person name="Caceres C.E."/>
            <person name="Carmel L."/>
            <person name="Casola C."/>
            <person name="Choi J.H."/>
            <person name="Detter J.C."/>
            <person name="Dong Q."/>
            <person name="Dusheyko S."/>
            <person name="Eads B.D."/>
            <person name="Frohlich T."/>
            <person name="Geiler-Samerotte K.A."/>
            <person name="Gerlach D."/>
            <person name="Hatcher P."/>
            <person name="Jogdeo S."/>
            <person name="Krijgsveld J."/>
            <person name="Kriventseva E.V."/>
            <person name="Kultz D."/>
            <person name="Laforsch C."/>
            <person name="Lindquist E."/>
            <person name="Lopez J."/>
            <person name="Manak J.R."/>
            <person name="Muller J."/>
            <person name="Pangilinan J."/>
            <person name="Patwardhan R.P."/>
            <person name="Pitluck S."/>
            <person name="Pritham E.J."/>
            <person name="Rechtsteiner A."/>
            <person name="Rho M."/>
            <person name="Rogozin I.B."/>
            <person name="Sakarya O."/>
            <person name="Salamov A."/>
            <person name="Schaack S."/>
            <person name="Shapiro H."/>
            <person name="Shiga Y."/>
            <person name="Skalitzky C."/>
            <person name="Smith Z."/>
            <person name="Souvorov A."/>
            <person name="Sung W."/>
            <person name="Tang Z."/>
            <person name="Tsuchiya D."/>
            <person name="Tu H."/>
            <person name="Vos H."/>
            <person name="Wang M."/>
            <person name="Wolf Y.I."/>
            <person name="Yamagata H."/>
            <person name="Yamada T."/>
            <person name="Ye Y."/>
            <person name="Shaw J.R."/>
            <person name="Andrews J."/>
            <person name="Crease T.J."/>
            <person name="Tang H."/>
            <person name="Lucas S.M."/>
            <person name="Robertson H.M."/>
            <person name="Bork P."/>
            <person name="Koonin E.V."/>
            <person name="Zdobnov E.M."/>
            <person name="Grigoriev I.V."/>
            <person name="Lynch M."/>
            <person name="Boore J.L."/>
        </authorList>
    </citation>
    <scope>NUCLEOTIDE SEQUENCE [LARGE SCALE GENOMIC DNA]</scope>
</reference>
<sequence>MNLNVSSTILSFAHFKVNPKSVYASGNQDRMSWIAKLSFDQSNGWNGVDQMIRSNESCRAAKHLRRKH</sequence>
<dbReference type="InParanoid" id="E9GM89"/>
<keyword evidence="2" id="KW-1185">Reference proteome</keyword>
<dbReference type="Proteomes" id="UP000000305">
    <property type="component" value="Unassembled WGS sequence"/>
</dbReference>